<reference evidence="5 6" key="1">
    <citation type="journal article" date="2010" name="Stand. Genomic Sci.">
        <title>Complete genome sequence of Olsenella uli type strain (VPI D76D-27C).</title>
        <authorList>
            <person name="Goker M."/>
            <person name="Held B."/>
            <person name="Lucas S."/>
            <person name="Nolan M."/>
            <person name="Yasawong M."/>
            <person name="Glavina Del Rio T."/>
            <person name="Tice H."/>
            <person name="Cheng J.F."/>
            <person name="Bruce D."/>
            <person name="Detter J.C."/>
            <person name="Tapia R."/>
            <person name="Han C."/>
            <person name="Goodwin L."/>
            <person name="Pitluck S."/>
            <person name="Liolios K."/>
            <person name="Ivanova N."/>
            <person name="Mavromatis K."/>
            <person name="Mikhailova N."/>
            <person name="Pati A."/>
            <person name="Chen A."/>
            <person name="Palaniappan K."/>
            <person name="Land M."/>
            <person name="Hauser L."/>
            <person name="Chang Y.J."/>
            <person name="Jeffries C.D."/>
            <person name="Rohde M."/>
            <person name="Sikorski J."/>
            <person name="Pukall R."/>
            <person name="Woyke T."/>
            <person name="Bristow J."/>
            <person name="Eisen J.A."/>
            <person name="Markowitz V."/>
            <person name="Hugenholtz P."/>
            <person name="Kyrpides N.C."/>
            <person name="Klenk H.P."/>
            <person name="Lapidus A."/>
        </authorList>
    </citation>
    <scope>NUCLEOTIDE SEQUENCE [LARGE SCALE GENOMIC DNA]</scope>
    <source>
        <strain evidence="6">ATCC 49627 / DSM 7084 / CIP 109912 / JCM 12494 / NCIMB 702895 / VPI D76D-27C</strain>
    </source>
</reference>
<evidence type="ECO:0000256" key="1">
    <source>
        <dbReference type="ARBA" id="ARBA00022448"/>
    </source>
</evidence>
<dbReference type="eggNOG" id="COG1131">
    <property type="taxonomic scope" value="Bacteria"/>
</dbReference>
<feature type="domain" description="ABC transporter" evidence="4">
    <location>
        <begin position="5"/>
        <end position="231"/>
    </location>
</feature>
<dbReference type="PANTHER" id="PTHR42939">
    <property type="entry name" value="ABC TRANSPORTER ATP-BINDING PROTEIN ALBC-RELATED"/>
    <property type="match status" value="1"/>
</dbReference>
<dbReference type="Pfam" id="PF00005">
    <property type="entry name" value="ABC_tran"/>
    <property type="match status" value="1"/>
</dbReference>
<keyword evidence="2" id="KW-0547">Nucleotide-binding</keyword>
<dbReference type="Proteomes" id="UP000000333">
    <property type="component" value="Chromosome"/>
</dbReference>
<evidence type="ECO:0000313" key="6">
    <source>
        <dbReference type="Proteomes" id="UP000000333"/>
    </source>
</evidence>
<dbReference type="SMART" id="SM00382">
    <property type="entry name" value="AAA"/>
    <property type="match status" value="1"/>
</dbReference>
<dbReference type="PANTHER" id="PTHR42939:SF3">
    <property type="entry name" value="ABC TRANSPORTER ATP-BINDING COMPONENT"/>
    <property type="match status" value="1"/>
</dbReference>
<dbReference type="EMBL" id="CP002106">
    <property type="protein sequence ID" value="ADK67404.1"/>
    <property type="molecule type" value="Genomic_DNA"/>
</dbReference>
<accession>E1QYE0</accession>
<dbReference type="PATRIC" id="fig|633147.7.peg.1766"/>
<sequence length="292" mass="31914">MPDLLKIQGLTKSYGDFSLQKMELSVPDGHVVGLIGKNGAGKSTTMKAVLGLIFPDAGHIELFGRADDDGPCVEVKRRIGVVLDSCPFPAEMTAADVGRLGRRAFGSWRQGRFDTLLRDAGISATKKVRRLSRGMGMRLQLAFALAHEPDLLLLDEATSGLDPLARDEVLDLLRDHMSHEGRGILMSSHITTDLEKLADIVVCIDGGRKVFEKTLEDICDTSGIARCKSEDVERIMRAGLFGQGVLRILRNGYSSDVLVPDRKLLHDALPTVTCERASLDEYMLLTLKGEAL</sequence>
<dbReference type="GO" id="GO:0016887">
    <property type="term" value="F:ATP hydrolysis activity"/>
    <property type="evidence" value="ECO:0007669"/>
    <property type="project" value="InterPro"/>
</dbReference>
<evidence type="ECO:0000256" key="2">
    <source>
        <dbReference type="ARBA" id="ARBA00022741"/>
    </source>
</evidence>
<protein>
    <submittedName>
        <fullName evidence="5">ABC transporter related protein</fullName>
    </submittedName>
</protein>
<dbReference type="AlphaFoldDB" id="E1QYE0"/>
<keyword evidence="6" id="KW-1185">Reference proteome</keyword>
<dbReference type="SUPFAM" id="SSF52540">
    <property type="entry name" value="P-loop containing nucleoside triphosphate hydrolases"/>
    <property type="match status" value="1"/>
</dbReference>
<dbReference type="GO" id="GO:0005524">
    <property type="term" value="F:ATP binding"/>
    <property type="evidence" value="ECO:0007669"/>
    <property type="project" value="UniProtKB-KW"/>
</dbReference>
<gene>
    <name evidence="5" type="ordered locus">Olsu_0280</name>
</gene>
<dbReference type="CDD" id="cd03230">
    <property type="entry name" value="ABC_DR_subfamily_A"/>
    <property type="match status" value="1"/>
</dbReference>
<name>E1QYE0_OLSUV</name>
<dbReference type="HOGENOM" id="CLU_000604_1_2_11"/>
<dbReference type="Gene3D" id="3.40.50.300">
    <property type="entry name" value="P-loop containing nucleotide triphosphate hydrolases"/>
    <property type="match status" value="1"/>
</dbReference>
<dbReference type="InterPro" id="IPR051782">
    <property type="entry name" value="ABC_Transporter_VariousFunc"/>
</dbReference>
<dbReference type="GeneID" id="78511746"/>
<dbReference type="RefSeq" id="WP_013251156.1">
    <property type="nucleotide sequence ID" value="NC_014363.1"/>
</dbReference>
<keyword evidence="1" id="KW-0813">Transport</keyword>
<evidence type="ECO:0000259" key="4">
    <source>
        <dbReference type="PROSITE" id="PS50893"/>
    </source>
</evidence>
<keyword evidence="3" id="KW-0067">ATP-binding</keyword>
<organism evidence="5 6">
    <name type="scientific">Olsenella uli (strain ATCC 49627 / DSM 7084 / CCUG 31166 / CIP 109912 / JCM 12494 / LMG 11480 / NCIMB 702895 / VPI D76D-27C)</name>
    <name type="common">Lactobacillus uli</name>
    <dbReference type="NCBI Taxonomy" id="633147"/>
    <lineage>
        <taxon>Bacteria</taxon>
        <taxon>Bacillati</taxon>
        <taxon>Actinomycetota</taxon>
        <taxon>Coriobacteriia</taxon>
        <taxon>Coriobacteriales</taxon>
        <taxon>Atopobiaceae</taxon>
        <taxon>Olsenella</taxon>
    </lineage>
</organism>
<dbReference type="KEGG" id="ols:Olsu_0280"/>
<evidence type="ECO:0000256" key="3">
    <source>
        <dbReference type="ARBA" id="ARBA00022840"/>
    </source>
</evidence>
<dbReference type="InterPro" id="IPR003439">
    <property type="entry name" value="ABC_transporter-like_ATP-bd"/>
</dbReference>
<evidence type="ECO:0000313" key="5">
    <source>
        <dbReference type="EMBL" id="ADK67404.1"/>
    </source>
</evidence>
<dbReference type="STRING" id="633147.Olsu_0280"/>
<dbReference type="OrthoDB" id="3177347at2"/>
<dbReference type="PROSITE" id="PS50893">
    <property type="entry name" value="ABC_TRANSPORTER_2"/>
    <property type="match status" value="1"/>
</dbReference>
<dbReference type="InterPro" id="IPR027417">
    <property type="entry name" value="P-loop_NTPase"/>
</dbReference>
<dbReference type="InterPro" id="IPR003593">
    <property type="entry name" value="AAA+_ATPase"/>
</dbReference>
<proteinExistence type="predicted"/>